<dbReference type="PANTHER" id="PTHR45668:SF5">
    <property type="entry name" value="SERINE_THREONINE-PROTEIN PHOSPHATASE 5"/>
    <property type="match status" value="1"/>
</dbReference>
<feature type="compositionally biased region" description="Low complexity" evidence="7">
    <location>
        <begin position="509"/>
        <end position="526"/>
    </location>
</feature>
<dbReference type="SMART" id="SM00156">
    <property type="entry name" value="PP2Ac"/>
    <property type="match status" value="1"/>
</dbReference>
<evidence type="ECO:0000259" key="8">
    <source>
        <dbReference type="PROSITE" id="PS50222"/>
    </source>
</evidence>
<feature type="domain" description="EF-hand" evidence="8">
    <location>
        <begin position="758"/>
        <end position="784"/>
    </location>
</feature>
<dbReference type="SUPFAM" id="SSF47473">
    <property type="entry name" value="EF-hand"/>
    <property type="match status" value="2"/>
</dbReference>
<dbReference type="InterPro" id="IPR002048">
    <property type="entry name" value="EF_hand_dom"/>
</dbReference>
<protein>
    <recommendedName>
        <fullName evidence="6">Serine/threonine-protein phosphatase</fullName>
        <ecNumber evidence="6">3.1.3.16</ecNumber>
    </recommendedName>
</protein>
<feature type="compositionally biased region" description="Low complexity" evidence="7">
    <location>
        <begin position="36"/>
        <end position="46"/>
    </location>
</feature>
<dbReference type="PANTHER" id="PTHR45668">
    <property type="entry name" value="SERINE/THREONINE-PROTEIN PHOSPHATASE 5-RELATED"/>
    <property type="match status" value="1"/>
</dbReference>
<dbReference type="InterPro" id="IPR004843">
    <property type="entry name" value="Calcineurin-like_PHP"/>
</dbReference>
<comment type="similarity">
    <text evidence="2 6">Belongs to the PPP phosphatase family.</text>
</comment>
<sequence length="930" mass="101842">MLRQCTQCRTQRPKSTHFTKHDWVCDPCFGQQRTRAAAAPSPIDAPDGGEGGWAEWSTGQGGYGSSPVKESSPSWQARGWAPANQPPPRPLQQVSKQWQALDDRREELDTAAIQQTQAAISALKAAIPDVETRRHTNATSYAQQAMSTRPGAHYRGPHLAFPLTGAQAHQLVLSFAERPQEALHESYLCQLLTRAIALFAKQPRVVPLQIARGTHKRLVVVGDLHGQLEDLLTIFITNGYPQSGETCYVFNGDFVDRGPWGVEVVVVLLVFKLLYPDSVHLNRGNHEDAALNTNYGFTNEVKMKYGNNLLHCIFCDLWNVLPLVTTIDNRICVMHGGLSRFNGVRVADFDTIPRTEFQLDSPQYTAQLMVDTVWADPMPQYGRLPSERCPGSFLFGPDVTAHFLQTNSMNMVIRSHQVPPSNRGCETMHEGQLLIVFSASNYCGVQGNLGGIVVFTPDGGCVCKEYMAPDLAQCATSVADMGAALLTPPPAPSAGPKPEPKPSAPPPQRRSSASSASSAVMDAAPPAVGPSPPEAKRPTPSPMKLRSAGTGDPDEAHAQVVQYVMQLIVERQDDLYRYYAALPQTEGGAISIGQWTSGLDAILCVDVVWAWYQPELVTLTTQGEVDWKKWLQEFQPVVSKTFLAEMQQHIHDVLMAQDLSLNDCARLFDGFDGDGMVTLDELQAALPGLGLKVTPLQARALLSQAVAMPGGRVTFERFMESLTMRFSGRQELTPSVQATLNLVGILITQSGLSAVTHFRELDLSGDGLLQLDEFKGFLEWLASQHPTYKHLAEPGHAEEVFKAIDVDGNGQLNIIEFMDAFKPGEDVIQAHTSVLVSVMTKALQKSKVALGQIFHLLDVDGTGDLTPREFVQGLKAMRVIMGDVLTDADVELIAKHIDKDGNGKISYPEFLQAFSPPKTMNTHNTKSKVQ</sequence>
<evidence type="ECO:0000256" key="7">
    <source>
        <dbReference type="SAM" id="MobiDB-lite"/>
    </source>
</evidence>
<evidence type="ECO:0000256" key="6">
    <source>
        <dbReference type="RuleBase" id="RU004273"/>
    </source>
</evidence>
<feature type="region of interest" description="Disordered" evidence="7">
    <location>
        <begin position="485"/>
        <end position="553"/>
    </location>
</feature>
<dbReference type="Pfam" id="PF00149">
    <property type="entry name" value="Metallophos"/>
    <property type="match status" value="1"/>
</dbReference>
<evidence type="ECO:0000256" key="4">
    <source>
        <dbReference type="ARBA" id="ARBA00022837"/>
    </source>
</evidence>
<dbReference type="Pfam" id="PF13499">
    <property type="entry name" value="EF-hand_7"/>
    <property type="match status" value="2"/>
</dbReference>
<dbReference type="Gene3D" id="3.60.21.10">
    <property type="match status" value="1"/>
</dbReference>
<comment type="cofactor">
    <cofactor evidence="1">
        <name>Mn(2+)</name>
        <dbReference type="ChEBI" id="CHEBI:29035"/>
    </cofactor>
</comment>
<dbReference type="InterPro" id="IPR011992">
    <property type="entry name" value="EF-hand-dom_pair"/>
</dbReference>
<evidence type="ECO:0000256" key="3">
    <source>
        <dbReference type="ARBA" id="ARBA00022723"/>
    </source>
</evidence>
<keyword evidence="3" id="KW-0479">Metal-binding</keyword>
<dbReference type="Gene3D" id="1.10.238.10">
    <property type="entry name" value="EF-hand"/>
    <property type="match status" value="3"/>
</dbReference>
<evidence type="ECO:0000313" key="9">
    <source>
        <dbReference type="EMBL" id="CAD9028993.1"/>
    </source>
</evidence>
<keyword evidence="4" id="KW-0106">Calcium</keyword>
<name>A0A7S1J132_9EUGL</name>
<evidence type="ECO:0000256" key="2">
    <source>
        <dbReference type="ARBA" id="ARBA00008294"/>
    </source>
</evidence>
<dbReference type="GO" id="GO:0004722">
    <property type="term" value="F:protein serine/threonine phosphatase activity"/>
    <property type="evidence" value="ECO:0007669"/>
    <property type="project" value="UniProtKB-EC"/>
</dbReference>
<feature type="compositionally biased region" description="Pro residues" evidence="7">
    <location>
        <begin position="487"/>
        <end position="508"/>
    </location>
</feature>
<dbReference type="PRINTS" id="PR00114">
    <property type="entry name" value="STPHPHTASE"/>
</dbReference>
<dbReference type="PROSITE" id="PS00125">
    <property type="entry name" value="SER_THR_PHOSPHATASE"/>
    <property type="match status" value="1"/>
</dbReference>
<evidence type="ECO:0000256" key="5">
    <source>
        <dbReference type="ARBA" id="ARBA00023211"/>
    </source>
</evidence>
<feature type="region of interest" description="Disordered" evidence="7">
    <location>
        <begin position="36"/>
        <end position="96"/>
    </location>
</feature>
<evidence type="ECO:0000256" key="1">
    <source>
        <dbReference type="ARBA" id="ARBA00001936"/>
    </source>
</evidence>
<dbReference type="PROSITE" id="PS00018">
    <property type="entry name" value="EF_HAND_1"/>
    <property type="match status" value="4"/>
</dbReference>
<dbReference type="GO" id="GO:0005509">
    <property type="term" value="F:calcium ion binding"/>
    <property type="evidence" value="ECO:0007669"/>
    <property type="project" value="InterPro"/>
</dbReference>
<feature type="domain" description="EF-hand" evidence="8">
    <location>
        <begin position="792"/>
        <end position="827"/>
    </location>
</feature>
<keyword evidence="6" id="KW-0378">Hydrolase</keyword>
<dbReference type="InterPro" id="IPR018247">
    <property type="entry name" value="EF_Hand_1_Ca_BS"/>
</dbReference>
<gene>
    <name evidence="9" type="ORF">EGYM00392_LOCUS40130</name>
</gene>
<feature type="domain" description="EF-hand" evidence="8">
    <location>
        <begin position="845"/>
        <end position="880"/>
    </location>
</feature>
<dbReference type="SMART" id="SM00054">
    <property type="entry name" value="EFh"/>
    <property type="match status" value="5"/>
</dbReference>
<dbReference type="PROSITE" id="PS50222">
    <property type="entry name" value="EF_HAND_2"/>
    <property type="match status" value="5"/>
</dbReference>
<dbReference type="InterPro" id="IPR051134">
    <property type="entry name" value="PPP_phosphatase"/>
</dbReference>
<dbReference type="EMBL" id="HBGA01107809">
    <property type="protein sequence ID" value="CAD9028993.1"/>
    <property type="molecule type" value="Transcribed_RNA"/>
</dbReference>
<proteinExistence type="inferred from homology"/>
<dbReference type="InterPro" id="IPR006186">
    <property type="entry name" value="Ser/Thr-sp_prot-phosphatase"/>
</dbReference>
<accession>A0A7S1J132</accession>
<dbReference type="EC" id="3.1.3.16" evidence="6"/>
<dbReference type="SUPFAM" id="SSF56300">
    <property type="entry name" value="Metallo-dependent phosphatases"/>
    <property type="match status" value="1"/>
</dbReference>
<dbReference type="InterPro" id="IPR029052">
    <property type="entry name" value="Metallo-depent_PP-like"/>
</dbReference>
<dbReference type="AlphaFoldDB" id="A0A7S1J132"/>
<keyword evidence="5" id="KW-0464">Manganese</keyword>
<feature type="domain" description="EF-hand" evidence="8">
    <location>
        <begin position="672"/>
        <end position="692"/>
    </location>
</feature>
<dbReference type="CDD" id="cd00051">
    <property type="entry name" value="EFh"/>
    <property type="match status" value="2"/>
</dbReference>
<organism evidence="9">
    <name type="scientific">Eutreptiella gymnastica</name>
    <dbReference type="NCBI Taxonomy" id="73025"/>
    <lineage>
        <taxon>Eukaryota</taxon>
        <taxon>Discoba</taxon>
        <taxon>Euglenozoa</taxon>
        <taxon>Euglenida</taxon>
        <taxon>Spirocuta</taxon>
        <taxon>Euglenophyceae</taxon>
        <taxon>Eutreptiales</taxon>
        <taxon>Eutreptiaceae</taxon>
        <taxon>Eutreptiella</taxon>
    </lineage>
</organism>
<comment type="catalytic activity">
    <reaction evidence="6">
        <text>O-phospho-L-threonyl-[protein] + H2O = L-threonyl-[protein] + phosphate</text>
        <dbReference type="Rhea" id="RHEA:47004"/>
        <dbReference type="Rhea" id="RHEA-COMP:11060"/>
        <dbReference type="Rhea" id="RHEA-COMP:11605"/>
        <dbReference type="ChEBI" id="CHEBI:15377"/>
        <dbReference type="ChEBI" id="CHEBI:30013"/>
        <dbReference type="ChEBI" id="CHEBI:43474"/>
        <dbReference type="ChEBI" id="CHEBI:61977"/>
        <dbReference type="EC" id="3.1.3.16"/>
    </reaction>
</comment>
<reference evidence="9" key="1">
    <citation type="submission" date="2021-01" db="EMBL/GenBank/DDBJ databases">
        <authorList>
            <person name="Corre E."/>
            <person name="Pelletier E."/>
            <person name="Niang G."/>
            <person name="Scheremetjew M."/>
            <person name="Finn R."/>
            <person name="Kale V."/>
            <person name="Holt S."/>
            <person name="Cochrane G."/>
            <person name="Meng A."/>
            <person name="Brown T."/>
            <person name="Cohen L."/>
        </authorList>
    </citation>
    <scope>NUCLEOTIDE SEQUENCE</scope>
    <source>
        <strain evidence="9">NIES-381</strain>
    </source>
</reference>
<feature type="domain" description="EF-hand" evidence="8">
    <location>
        <begin position="885"/>
        <end position="920"/>
    </location>
</feature>